<sequence length="110" mass="13451">MQRFLFPVIFGDDYLGKRYEERYLTYEDLFRQLKGQEDKFISNEWFMKQYDTIERLSSFLYTKLKNYAGGERPNTKIIVSIRRQADIFASRHTHQENRYGFELWDTDLNV</sequence>
<dbReference type="EMBL" id="UINC01018256">
    <property type="protein sequence ID" value="SVA76512.1"/>
    <property type="molecule type" value="Genomic_DNA"/>
</dbReference>
<evidence type="ECO:0000313" key="1">
    <source>
        <dbReference type="EMBL" id="SVA76512.1"/>
    </source>
</evidence>
<reference evidence="1" key="1">
    <citation type="submission" date="2018-05" db="EMBL/GenBank/DDBJ databases">
        <authorList>
            <person name="Lanie J.A."/>
            <person name="Ng W.-L."/>
            <person name="Kazmierczak K.M."/>
            <person name="Andrzejewski T.M."/>
            <person name="Davidsen T.M."/>
            <person name="Wayne K.J."/>
            <person name="Tettelin H."/>
            <person name="Glass J.I."/>
            <person name="Rusch D."/>
            <person name="Podicherti R."/>
            <person name="Tsui H.-C.T."/>
            <person name="Winkler M.E."/>
        </authorList>
    </citation>
    <scope>NUCLEOTIDE SEQUENCE</scope>
</reference>
<gene>
    <name evidence="1" type="ORF">METZ01_LOCUS129366</name>
</gene>
<accession>A0A381YIT3</accession>
<proteinExistence type="predicted"/>
<name>A0A381YIT3_9ZZZZ</name>
<protein>
    <submittedName>
        <fullName evidence="1">Uncharacterized protein</fullName>
    </submittedName>
</protein>
<feature type="non-terminal residue" evidence="1">
    <location>
        <position position="110"/>
    </location>
</feature>
<organism evidence="1">
    <name type="scientific">marine metagenome</name>
    <dbReference type="NCBI Taxonomy" id="408172"/>
    <lineage>
        <taxon>unclassified sequences</taxon>
        <taxon>metagenomes</taxon>
        <taxon>ecological metagenomes</taxon>
    </lineage>
</organism>
<dbReference type="AlphaFoldDB" id="A0A381YIT3"/>